<evidence type="ECO:0000256" key="2">
    <source>
        <dbReference type="HAMAP-Rule" id="MF_00758"/>
    </source>
</evidence>
<comment type="caution">
    <text evidence="3">The sequence shown here is derived from an EMBL/GenBank/DDBJ whole genome shotgun (WGS) entry which is preliminary data.</text>
</comment>
<evidence type="ECO:0000313" key="3">
    <source>
        <dbReference type="EMBL" id="MST31303.1"/>
    </source>
</evidence>
<dbReference type="Proteomes" id="UP000437736">
    <property type="component" value="Unassembled WGS sequence"/>
</dbReference>
<dbReference type="EMBL" id="WJHE01000034">
    <property type="protein sequence ID" value="MST31303.1"/>
    <property type="molecule type" value="Genomic_DNA"/>
</dbReference>
<organism evidence="3 4">
    <name type="scientific">Acidiferrimicrobium australe</name>
    <dbReference type="NCBI Taxonomy" id="2664430"/>
    <lineage>
        <taxon>Bacteria</taxon>
        <taxon>Bacillati</taxon>
        <taxon>Actinomycetota</taxon>
        <taxon>Acidimicrobiia</taxon>
        <taxon>Acidimicrobiales</taxon>
        <taxon>Acidimicrobiaceae</taxon>
        <taxon>Acidiferrimicrobium</taxon>
    </lineage>
</organism>
<dbReference type="NCBIfam" id="NF001270">
    <property type="entry name" value="PRK00228.2-2"/>
    <property type="match status" value="1"/>
</dbReference>
<dbReference type="SUPFAM" id="SSF143456">
    <property type="entry name" value="VC0467-like"/>
    <property type="match status" value="1"/>
</dbReference>
<reference evidence="3 4" key="1">
    <citation type="submission" date="2019-11" db="EMBL/GenBank/DDBJ databases">
        <title>Acidiferrimicrobium australis gen. nov., sp. nov., an acidophilic and obligately heterotrophic, member of the Actinobacteria that catalyses dissimilatory oxido- reduction of iron isolated from metal-rich acidic water in Chile.</title>
        <authorList>
            <person name="Gonzalez D."/>
            <person name="Huber K."/>
            <person name="Hedrich S."/>
            <person name="Rojas-Villalobos C."/>
            <person name="Quatrini R."/>
            <person name="Dinamarca M.A."/>
            <person name="Schwarz A."/>
            <person name="Canales C."/>
            <person name="Nancucheo I."/>
        </authorList>
    </citation>
    <scope>NUCLEOTIDE SEQUENCE [LARGE SCALE GENOMIC DNA]</scope>
    <source>
        <strain evidence="3 4">USS-CCA1</strain>
    </source>
</reference>
<protein>
    <recommendedName>
        <fullName evidence="2">UPF0301 protein GHK86_00965</fullName>
    </recommendedName>
</protein>
<name>A0ABW9QP75_9ACTN</name>
<dbReference type="InterPro" id="IPR003774">
    <property type="entry name" value="AlgH-like"/>
</dbReference>
<dbReference type="PANTHER" id="PTHR30327">
    <property type="entry name" value="UNCHARACTERIZED PROTEIN YQGE"/>
    <property type="match status" value="1"/>
</dbReference>
<evidence type="ECO:0000313" key="4">
    <source>
        <dbReference type="Proteomes" id="UP000437736"/>
    </source>
</evidence>
<sequence length="191" mass="20632">MPEATLVGKLLVANPRLTDPNFDRTVVLVLVHGEDGALGVVINRPSDTDVVEALPQWADRAVAPARMFLGGPVSHDSVICLARVPVPAALEARAGDDVWRSVSGDLGTLDLDTDSDRLDDTVTDLRIFVGYAGWSGGQLEEELIAGGWWVLDSLPDDPFTPEPLELWHRVLHRQGGELALVALYPPDLSVN</sequence>
<evidence type="ECO:0000256" key="1">
    <source>
        <dbReference type="ARBA" id="ARBA00009600"/>
    </source>
</evidence>
<dbReference type="Pfam" id="PF02622">
    <property type="entry name" value="DUF179"/>
    <property type="match status" value="1"/>
</dbReference>
<accession>A0ABW9QP75</accession>
<dbReference type="HAMAP" id="MF_00758">
    <property type="entry name" value="UPF0301"/>
    <property type="match status" value="1"/>
</dbReference>
<comment type="similarity">
    <text evidence="1 2">Belongs to the UPF0301 (AlgH) family.</text>
</comment>
<keyword evidence="4" id="KW-1185">Reference proteome</keyword>
<dbReference type="Gene3D" id="3.40.1740.10">
    <property type="entry name" value="VC0467-like"/>
    <property type="match status" value="1"/>
</dbReference>
<dbReference type="PANTHER" id="PTHR30327:SF1">
    <property type="entry name" value="UPF0301 PROTEIN YQGE"/>
    <property type="match status" value="1"/>
</dbReference>
<gene>
    <name evidence="3" type="ORF">GHK86_00965</name>
</gene>
<proteinExistence type="inferred from homology"/>